<reference evidence="1" key="1">
    <citation type="submission" date="2022-05" db="EMBL/GenBank/DDBJ databases">
        <title>Corynebacterium sp. TA-R-1 sp. nov., isolated from human feces.</title>
        <authorList>
            <person name="Shamsuzzaman M."/>
            <person name="Dahal R.H."/>
        </authorList>
    </citation>
    <scope>NUCLEOTIDE SEQUENCE</scope>
    <source>
        <strain evidence="1">TA-R-1</strain>
    </source>
</reference>
<protein>
    <submittedName>
        <fullName evidence="1">Uncharacterized protein</fullName>
    </submittedName>
</protein>
<gene>
    <name evidence="1" type="ORF">M5J20_00520</name>
</gene>
<name>A0ABT1FY39_9CORY</name>
<evidence type="ECO:0000313" key="1">
    <source>
        <dbReference type="EMBL" id="MCP1386685.1"/>
    </source>
</evidence>
<keyword evidence="2" id="KW-1185">Reference proteome</keyword>
<organism evidence="1 2">
    <name type="scientific">Corynebacterium stercoris</name>
    <dbReference type="NCBI Taxonomy" id="2943490"/>
    <lineage>
        <taxon>Bacteria</taxon>
        <taxon>Bacillati</taxon>
        <taxon>Actinomycetota</taxon>
        <taxon>Actinomycetes</taxon>
        <taxon>Mycobacteriales</taxon>
        <taxon>Corynebacteriaceae</taxon>
        <taxon>Corynebacterium</taxon>
    </lineage>
</organism>
<accession>A0ABT1FY39</accession>
<comment type="caution">
    <text evidence="1">The sequence shown here is derived from an EMBL/GenBank/DDBJ whole genome shotgun (WGS) entry which is preliminary data.</text>
</comment>
<sequence length="207" mass="22133">MRPTPPPALVRTRTFTPLDALRPRLALRNDLTASGSRAWITPGFGASTAYISLSPGLVCVFDSPECSGLTHQQIGKLGASAHMAWNAAARALRTTAVRATGIEFHVRPASVALGPAAPEGVEVRGLDSPPASWLAHPLTFATINAHFAAVWDTQSPLTYYSRDQRELFVFTSPEDEVVALLGARGVLRYSLGFPLVVKQESAMAANL</sequence>
<dbReference type="Proteomes" id="UP001204000">
    <property type="component" value="Unassembled WGS sequence"/>
</dbReference>
<proteinExistence type="predicted"/>
<dbReference type="EMBL" id="JAMFTQ010000001">
    <property type="protein sequence ID" value="MCP1386685.1"/>
    <property type="molecule type" value="Genomic_DNA"/>
</dbReference>
<evidence type="ECO:0000313" key="2">
    <source>
        <dbReference type="Proteomes" id="UP001204000"/>
    </source>
</evidence>
<dbReference type="RefSeq" id="WP_253575351.1">
    <property type="nucleotide sequence ID" value="NZ_JAMFTQ010000001.1"/>
</dbReference>